<accession>A0ABR0ASZ8</accession>
<evidence type="ECO:0000313" key="2">
    <source>
        <dbReference type="Proteomes" id="UP001234178"/>
    </source>
</evidence>
<dbReference type="EMBL" id="JAOYFB010000038">
    <property type="protein sequence ID" value="KAK4028245.1"/>
    <property type="molecule type" value="Genomic_DNA"/>
</dbReference>
<proteinExistence type="predicted"/>
<reference evidence="1 2" key="1">
    <citation type="journal article" date="2023" name="Nucleic Acids Res.">
        <title>The hologenome of Daphnia magna reveals possible DNA methylation and microbiome-mediated evolution of the host genome.</title>
        <authorList>
            <person name="Chaturvedi A."/>
            <person name="Li X."/>
            <person name="Dhandapani V."/>
            <person name="Marshall H."/>
            <person name="Kissane S."/>
            <person name="Cuenca-Cambronero M."/>
            <person name="Asole G."/>
            <person name="Calvet F."/>
            <person name="Ruiz-Romero M."/>
            <person name="Marangio P."/>
            <person name="Guigo R."/>
            <person name="Rago D."/>
            <person name="Mirbahai L."/>
            <person name="Eastwood N."/>
            <person name="Colbourne J.K."/>
            <person name="Zhou J."/>
            <person name="Mallon E."/>
            <person name="Orsini L."/>
        </authorList>
    </citation>
    <scope>NUCLEOTIDE SEQUENCE [LARGE SCALE GENOMIC DNA]</scope>
    <source>
        <strain evidence="1">LRV0_1</strain>
    </source>
</reference>
<dbReference type="PANTHER" id="PTHR34153">
    <property type="entry name" value="SI:CH211-262H13.3-RELATED-RELATED"/>
    <property type="match status" value="1"/>
</dbReference>
<name>A0ABR0ASZ8_9CRUS</name>
<protein>
    <submittedName>
        <fullName evidence="1">Uncharacterized protein</fullName>
    </submittedName>
</protein>
<sequence>MSELPLKTRDDLVAYEKLLETNADQNLKLVRMVKQIGGETLADAVKRAWERVLSLEVRAVEFAMREFAQVTDNALMKETRNAVKHAAETVRNKTGIVPQEPGSDSNDEVIGVEENQLVHLSKLTVHQNNQPRKVQVPGLAQVAFNASFRVLGFHIQEEYDVQRLCRIELCNNVDTEETEGLEEVVEFFIKEEATFIEK</sequence>
<dbReference type="Proteomes" id="UP001234178">
    <property type="component" value="Unassembled WGS sequence"/>
</dbReference>
<evidence type="ECO:0000313" key="1">
    <source>
        <dbReference type="EMBL" id="KAK4028245.1"/>
    </source>
</evidence>
<organism evidence="1 2">
    <name type="scientific">Daphnia magna</name>
    <dbReference type="NCBI Taxonomy" id="35525"/>
    <lineage>
        <taxon>Eukaryota</taxon>
        <taxon>Metazoa</taxon>
        <taxon>Ecdysozoa</taxon>
        <taxon>Arthropoda</taxon>
        <taxon>Crustacea</taxon>
        <taxon>Branchiopoda</taxon>
        <taxon>Diplostraca</taxon>
        <taxon>Cladocera</taxon>
        <taxon>Anomopoda</taxon>
        <taxon>Daphniidae</taxon>
        <taxon>Daphnia</taxon>
    </lineage>
</organism>
<gene>
    <name evidence="1" type="ORF">OUZ56_017525</name>
</gene>
<keyword evidence="2" id="KW-1185">Reference proteome</keyword>
<comment type="caution">
    <text evidence="1">The sequence shown here is derived from an EMBL/GenBank/DDBJ whole genome shotgun (WGS) entry which is preliminary data.</text>
</comment>
<dbReference type="PANTHER" id="PTHR34153:SF2">
    <property type="entry name" value="SI:CH211-262H13.3-RELATED"/>
    <property type="match status" value="1"/>
</dbReference>